<evidence type="ECO:0000256" key="1">
    <source>
        <dbReference type="SAM" id="Phobius"/>
    </source>
</evidence>
<comment type="caution">
    <text evidence="2">The sequence shown here is derived from an EMBL/GenBank/DDBJ whole genome shotgun (WGS) entry which is preliminary data.</text>
</comment>
<gene>
    <name evidence="2" type="ORF">GPM918_LOCUS32950</name>
    <name evidence="3" type="ORF">SRO942_LOCUS33623</name>
</gene>
<keyword evidence="1" id="KW-0812">Transmembrane</keyword>
<feature type="transmembrane region" description="Helical" evidence="1">
    <location>
        <begin position="20"/>
        <end position="41"/>
    </location>
</feature>
<accession>A0A815KJR4</accession>
<sequence length="49" mass="5538">HGHNLYMLPVDHVTITRVAAFMVVVASYGMAPYPYMGYYICNMILGRSI</sequence>
<evidence type="ECO:0000313" key="2">
    <source>
        <dbReference type="EMBL" id="CAF1394304.1"/>
    </source>
</evidence>
<name>A0A815KJR4_9BILA</name>
<feature type="non-terminal residue" evidence="2">
    <location>
        <position position="1"/>
    </location>
</feature>
<keyword evidence="1" id="KW-1133">Transmembrane helix</keyword>
<dbReference type="Proteomes" id="UP000663829">
    <property type="component" value="Unassembled WGS sequence"/>
</dbReference>
<organism evidence="2 4">
    <name type="scientific">Didymodactylos carnosus</name>
    <dbReference type="NCBI Taxonomy" id="1234261"/>
    <lineage>
        <taxon>Eukaryota</taxon>
        <taxon>Metazoa</taxon>
        <taxon>Spiralia</taxon>
        <taxon>Gnathifera</taxon>
        <taxon>Rotifera</taxon>
        <taxon>Eurotatoria</taxon>
        <taxon>Bdelloidea</taxon>
        <taxon>Philodinida</taxon>
        <taxon>Philodinidae</taxon>
        <taxon>Didymodactylos</taxon>
    </lineage>
</organism>
<dbReference type="EMBL" id="CAJNOQ010017175">
    <property type="protein sequence ID" value="CAF1394304.1"/>
    <property type="molecule type" value="Genomic_DNA"/>
</dbReference>
<dbReference type="Proteomes" id="UP000681722">
    <property type="component" value="Unassembled WGS sequence"/>
</dbReference>
<keyword evidence="4" id="KW-1185">Reference proteome</keyword>
<evidence type="ECO:0000313" key="4">
    <source>
        <dbReference type="Proteomes" id="UP000663829"/>
    </source>
</evidence>
<reference evidence="2" key="1">
    <citation type="submission" date="2021-02" db="EMBL/GenBank/DDBJ databases">
        <authorList>
            <person name="Nowell W R."/>
        </authorList>
    </citation>
    <scope>NUCLEOTIDE SEQUENCE</scope>
</reference>
<evidence type="ECO:0000313" key="3">
    <source>
        <dbReference type="EMBL" id="CAF4288558.1"/>
    </source>
</evidence>
<keyword evidence="1" id="KW-0472">Membrane</keyword>
<protein>
    <submittedName>
        <fullName evidence="2">Uncharacterized protein</fullName>
    </submittedName>
</protein>
<proteinExistence type="predicted"/>
<dbReference type="AlphaFoldDB" id="A0A815KJR4"/>
<dbReference type="EMBL" id="CAJOBC010082586">
    <property type="protein sequence ID" value="CAF4288558.1"/>
    <property type="molecule type" value="Genomic_DNA"/>
</dbReference>